<accession>A0A2P2M2H5</accession>
<dbReference type="EMBL" id="GGEC01043925">
    <property type="protein sequence ID" value="MBX24409.1"/>
    <property type="molecule type" value="Transcribed_RNA"/>
</dbReference>
<name>A0A2P2M2H5_RHIMU</name>
<reference evidence="1" key="1">
    <citation type="submission" date="2018-02" db="EMBL/GenBank/DDBJ databases">
        <title>Rhizophora mucronata_Transcriptome.</title>
        <authorList>
            <person name="Meera S.P."/>
            <person name="Sreeshan A."/>
            <person name="Augustine A."/>
        </authorList>
    </citation>
    <scope>NUCLEOTIDE SEQUENCE</scope>
    <source>
        <tissue evidence="1">Leaf</tissue>
    </source>
</reference>
<dbReference type="AlphaFoldDB" id="A0A2P2M2H5"/>
<evidence type="ECO:0000313" key="1">
    <source>
        <dbReference type="EMBL" id="MBX24409.1"/>
    </source>
</evidence>
<sequence length="66" mass="7706">MQFVDKKAMDSFQDSQRSLVASLICLQQKFKLVNQFQLLKSDNTSTKQPLCPNQQAFKYQHNNLQI</sequence>
<protein>
    <submittedName>
        <fullName evidence="1">Uncharacterized protein</fullName>
    </submittedName>
</protein>
<proteinExistence type="predicted"/>
<organism evidence="1">
    <name type="scientific">Rhizophora mucronata</name>
    <name type="common">Asiatic mangrove</name>
    <dbReference type="NCBI Taxonomy" id="61149"/>
    <lineage>
        <taxon>Eukaryota</taxon>
        <taxon>Viridiplantae</taxon>
        <taxon>Streptophyta</taxon>
        <taxon>Embryophyta</taxon>
        <taxon>Tracheophyta</taxon>
        <taxon>Spermatophyta</taxon>
        <taxon>Magnoliopsida</taxon>
        <taxon>eudicotyledons</taxon>
        <taxon>Gunneridae</taxon>
        <taxon>Pentapetalae</taxon>
        <taxon>rosids</taxon>
        <taxon>fabids</taxon>
        <taxon>Malpighiales</taxon>
        <taxon>Rhizophoraceae</taxon>
        <taxon>Rhizophora</taxon>
    </lineage>
</organism>